<feature type="compositionally biased region" description="Low complexity" evidence="1">
    <location>
        <begin position="1"/>
        <end position="18"/>
    </location>
</feature>
<protein>
    <submittedName>
        <fullName evidence="2">Uncharacterized protein</fullName>
    </submittedName>
</protein>
<evidence type="ECO:0000256" key="1">
    <source>
        <dbReference type="SAM" id="MobiDB-lite"/>
    </source>
</evidence>
<name>A0A285LJI5_9NOCA</name>
<feature type="region of interest" description="Disordered" evidence="1">
    <location>
        <begin position="1"/>
        <end position="23"/>
    </location>
</feature>
<gene>
    <name evidence="2" type="ORF">SAMN04244553_3608</name>
</gene>
<sequence length="237" mass="26712">MEDHQCQQGRRCQGRTRTPNGQWHAAGVERPRTLCHPCEEACFAAIRSLPDDFRLLSEASTNPTGIRRRAPKVRRTPGRSIPINVEAHALMSAIDDETFRWALRLDPDINDNLPRDAQRRVERCVTALSTRLGTLIDQPVHVFSALLPHPDGGDHLGREALDGVDAVLRLDGYHRRTRSILGLTEASKSYLNGETCHVCAARTLFVHIHEHRIHCRSCQNTWEQDDFARLNNPLAAA</sequence>
<evidence type="ECO:0000313" key="2">
    <source>
        <dbReference type="EMBL" id="SNY84207.1"/>
    </source>
</evidence>
<dbReference type="RefSeq" id="WP_143861462.1">
    <property type="nucleotide sequence ID" value="NZ_OBEG01000003.1"/>
</dbReference>
<dbReference type="Proteomes" id="UP000219565">
    <property type="component" value="Unassembled WGS sequence"/>
</dbReference>
<organism evidence="2 3">
    <name type="scientific">Nocardia amikacinitolerans</name>
    <dbReference type="NCBI Taxonomy" id="756689"/>
    <lineage>
        <taxon>Bacteria</taxon>
        <taxon>Bacillati</taxon>
        <taxon>Actinomycetota</taxon>
        <taxon>Actinomycetes</taxon>
        <taxon>Mycobacteriales</taxon>
        <taxon>Nocardiaceae</taxon>
        <taxon>Nocardia</taxon>
    </lineage>
</organism>
<dbReference type="OrthoDB" id="4557407at2"/>
<evidence type="ECO:0000313" key="3">
    <source>
        <dbReference type="Proteomes" id="UP000219565"/>
    </source>
</evidence>
<dbReference type="EMBL" id="OBEG01000003">
    <property type="protein sequence ID" value="SNY84207.1"/>
    <property type="molecule type" value="Genomic_DNA"/>
</dbReference>
<proteinExistence type="predicted"/>
<dbReference type="AlphaFoldDB" id="A0A285LJI5"/>
<reference evidence="2 3" key="1">
    <citation type="submission" date="2017-09" db="EMBL/GenBank/DDBJ databases">
        <authorList>
            <person name="Ehlers B."/>
            <person name="Leendertz F.H."/>
        </authorList>
    </citation>
    <scope>NUCLEOTIDE SEQUENCE [LARGE SCALE GENOMIC DNA]</scope>
    <source>
        <strain evidence="2 3">DSM 45537</strain>
    </source>
</reference>
<accession>A0A285LJI5</accession>
<keyword evidence="3" id="KW-1185">Reference proteome</keyword>